<evidence type="ECO:0000313" key="3">
    <source>
        <dbReference type="Proteomes" id="UP000000267"/>
    </source>
</evidence>
<feature type="region of interest" description="Disordered" evidence="1">
    <location>
        <begin position="234"/>
        <end position="285"/>
    </location>
</feature>
<dbReference type="EMBL" id="DS480476">
    <property type="protein sequence ID" value="EDO15167.1"/>
    <property type="molecule type" value="Genomic_DNA"/>
</dbReference>
<dbReference type="InParanoid" id="A7TRC8"/>
<dbReference type="OrthoDB" id="4067212at2759"/>
<dbReference type="AlphaFoldDB" id="A7TRC8"/>
<dbReference type="eggNOG" id="ENOG502S8AE">
    <property type="taxonomic scope" value="Eukaryota"/>
</dbReference>
<gene>
    <name evidence="2" type="ORF">Kpol_1017p1</name>
</gene>
<dbReference type="GeneID" id="5543234"/>
<name>A7TRC8_VANPO</name>
<evidence type="ECO:0000256" key="1">
    <source>
        <dbReference type="SAM" id="MobiDB-lite"/>
    </source>
</evidence>
<dbReference type="HOGENOM" id="CLU_931202_0_0_1"/>
<proteinExistence type="predicted"/>
<dbReference type="KEGG" id="vpo:Kpol_1017p1"/>
<dbReference type="Proteomes" id="UP000000267">
    <property type="component" value="Unassembled WGS sequence"/>
</dbReference>
<accession>A7TRC8</accession>
<reference evidence="2 3" key="1">
    <citation type="journal article" date="2007" name="Proc. Natl. Acad. Sci. U.S.A.">
        <title>Independent sorting-out of thousands of duplicated gene pairs in two yeast species descended from a whole-genome duplication.</title>
        <authorList>
            <person name="Scannell D.R."/>
            <person name="Frank A.C."/>
            <person name="Conant G.C."/>
            <person name="Byrne K.P."/>
            <person name="Woolfit M."/>
            <person name="Wolfe K.H."/>
        </authorList>
    </citation>
    <scope>NUCLEOTIDE SEQUENCE [LARGE SCALE GENOMIC DNA]</scope>
    <source>
        <strain evidence="3">ATCC 22028 / DSM 70294 / BCRC 21397 / CBS 2163 / NBRC 10782 / NRRL Y-8283 / UCD 57-17</strain>
    </source>
</reference>
<dbReference type="STRING" id="436907.A7TRC8"/>
<evidence type="ECO:0000313" key="2">
    <source>
        <dbReference type="EMBL" id="EDO15167.1"/>
    </source>
</evidence>
<dbReference type="PhylomeDB" id="A7TRC8"/>
<sequence length="318" mass="36874">MFSVLPAQTLFDQSQLWNRRMFGGNLPNASQQYKRRRGYSGPIRCDCTSPDRESSFSGDDYKGNSSSSQAITYSVDKISEGFVLSILKEIPEREIYSVIYSKAKDIKERNYRPSYNIVRDIFGNEYYVEEKCEEDDDDDELIRAAMSQIDLNSVGKKLSRESYQDYNIEIERRGSSVCISSSKDNFNKEFEFGINIEDAVVIDCNIEKKYNQIGKEIYYTVLKIGITEKQEAKELSDKSGVRVTPSSSTHKKKYHYKKHRESQSSSKHHNHHYSQNKRKRTNSTKPVLEEIEDIEFVNYEESLQMNPPCLSLIEEIQA</sequence>
<organism evidence="3">
    <name type="scientific">Vanderwaltozyma polyspora (strain ATCC 22028 / DSM 70294 / BCRC 21397 / CBS 2163 / NBRC 10782 / NRRL Y-8283 / UCD 57-17)</name>
    <name type="common">Kluyveromyces polysporus</name>
    <dbReference type="NCBI Taxonomy" id="436907"/>
    <lineage>
        <taxon>Eukaryota</taxon>
        <taxon>Fungi</taxon>
        <taxon>Dikarya</taxon>
        <taxon>Ascomycota</taxon>
        <taxon>Saccharomycotina</taxon>
        <taxon>Saccharomycetes</taxon>
        <taxon>Saccharomycetales</taxon>
        <taxon>Saccharomycetaceae</taxon>
        <taxon>Vanderwaltozyma</taxon>
    </lineage>
</organism>
<dbReference type="RefSeq" id="XP_001643025.1">
    <property type="nucleotide sequence ID" value="XM_001642975.1"/>
</dbReference>
<keyword evidence="3" id="KW-1185">Reference proteome</keyword>
<feature type="compositionally biased region" description="Basic residues" evidence="1">
    <location>
        <begin position="249"/>
        <end position="282"/>
    </location>
</feature>
<protein>
    <submittedName>
        <fullName evidence="2">Uncharacterized protein</fullName>
    </submittedName>
</protein>
<dbReference type="OMA" id="ETHIEWH"/>